<proteinExistence type="predicted"/>
<dbReference type="Proteomes" id="UP001151760">
    <property type="component" value="Unassembled WGS sequence"/>
</dbReference>
<evidence type="ECO:0000313" key="1">
    <source>
        <dbReference type="EMBL" id="GJT13602.1"/>
    </source>
</evidence>
<accession>A0ABQ5BIM3</accession>
<dbReference type="EMBL" id="BQNB010013242">
    <property type="protein sequence ID" value="GJT13602.1"/>
    <property type="molecule type" value="Genomic_DNA"/>
</dbReference>
<keyword evidence="2" id="KW-1185">Reference proteome</keyword>
<reference evidence="1" key="2">
    <citation type="submission" date="2022-01" db="EMBL/GenBank/DDBJ databases">
        <authorList>
            <person name="Yamashiro T."/>
            <person name="Shiraishi A."/>
            <person name="Satake H."/>
            <person name="Nakayama K."/>
        </authorList>
    </citation>
    <scope>NUCLEOTIDE SEQUENCE</scope>
</reference>
<evidence type="ECO:0000313" key="2">
    <source>
        <dbReference type="Proteomes" id="UP001151760"/>
    </source>
</evidence>
<protein>
    <submittedName>
        <fullName evidence="1">Uncharacterized protein</fullName>
    </submittedName>
</protein>
<name>A0ABQ5BIM3_9ASTR</name>
<reference evidence="1" key="1">
    <citation type="journal article" date="2022" name="Int. J. Mol. Sci.">
        <title>Draft Genome of Tanacetum Coccineum: Genomic Comparison of Closely Related Tanacetum-Family Plants.</title>
        <authorList>
            <person name="Yamashiro T."/>
            <person name="Shiraishi A."/>
            <person name="Nakayama K."/>
            <person name="Satake H."/>
        </authorList>
    </citation>
    <scope>NUCLEOTIDE SEQUENCE</scope>
</reference>
<organism evidence="1 2">
    <name type="scientific">Tanacetum coccineum</name>
    <dbReference type="NCBI Taxonomy" id="301880"/>
    <lineage>
        <taxon>Eukaryota</taxon>
        <taxon>Viridiplantae</taxon>
        <taxon>Streptophyta</taxon>
        <taxon>Embryophyta</taxon>
        <taxon>Tracheophyta</taxon>
        <taxon>Spermatophyta</taxon>
        <taxon>Magnoliopsida</taxon>
        <taxon>eudicotyledons</taxon>
        <taxon>Gunneridae</taxon>
        <taxon>Pentapetalae</taxon>
        <taxon>asterids</taxon>
        <taxon>campanulids</taxon>
        <taxon>Asterales</taxon>
        <taxon>Asteraceae</taxon>
        <taxon>Asteroideae</taxon>
        <taxon>Anthemideae</taxon>
        <taxon>Anthemidinae</taxon>
        <taxon>Tanacetum</taxon>
    </lineage>
</organism>
<comment type="caution">
    <text evidence="1">The sequence shown here is derived from an EMBL/GenBank/DDBJ whole genome shotgun (WGS) entry which is preliminary data.</text>
</comment>
<sequence>MRQEAFSTEKERLLEITVVEGELLAFSRVPGHFIQCHDNSDDSNDDFCHNHDFVKRLLFAEYDMNAVGMQLPHLPHPHPPSQHNCLYWSNYSYNPTIAKLIAAYSSLPTFPQSNELFYKVDKTRHRINPVICLADPESRYHRTNFVQPAITQTLTVIAMP</sequence>
<gene>
    <name evidence="1" type="ORF">Tco_0860644</name>
</gene>